<evidence type="ECO:0000256" key="9">
    <source>
        <dbReference type="ARBA" id="ARBA00050776"/>
    </source>
</evidence>
<keyword evidence="13" id="KW-1185">Reference proteome</keyword>
<keyword evidence="6" id="KW-0663">Pyridoxal phosphate</keyword>
<reference evidence="12 13" key="2">
    <citation type="submission" date="2018-06" db="EMBL/GenBank/DDBJ databases">
        <authorList>
            <person name="Zhirakovskaya E."/>
        </authorList>
    </citation>
    <scope>NUCLEOTIDE SEQUENCE [LARGE SCALE GENOMIC DNA]</scope>
    <source>
        <strain evidence="12 13">FBKL4.011</strain>
    </source>
</reference>
<keyword evidence="4" id="KW-0808">Transferase</keyword>
<evidence type="ECO:0000256" key="8">
    <source>
        <dbReference type="ARBA" id="ARBA00023014"/>
    </source>
</evidence>
<accession>A0A364K5J3</accession>
<dbReference type="NCBIfam" id="NF002806">
    <property type="entry name" value="PRK02948.1"/>
    <property type="match status" value="1"/>
</dbReference>
<dbReference type="InterPro" id="IPR020578">
    <property type="entry name" value="Aminotrans_V_PyrdxlP_BS"/>
</dbReference>
<dbReference type="Pfam" id="PF00266">
    <property type="entry name" value="Aminotran_5"/>
    <property type="match status" value="1"/>
</dbReference>
<proteinExistence type="inferred from homology"/>
<dbReference type="Gene3D" id="3.90.1150.10">
    <property type="entry name" value="Aspartate Aminotransferase, domain 1"/>
    <property type="match status" value="1"/>
</dbReference>
<comment type="similarity">
    <text evidence="2">Belongs to the class-V pyridoxal-phosphate-dependent aminotransferase family. NifS/IscS subfamily.</text>
</comment>
<evidence type="ECO:0000256" key="5">
    <source>
        <dbReference type="ARBA" id="ARBA00022723"/>
    </source>
</evidence>
<dbReference type="FunFam" id="3.40.640.10:FF:000084">
    <property type="entry name" value="IscS-like cysteine desulfurase"/>
    <property type="match status" value="1"/>
</dbReference>
<name>A0A364K5J3_9BACL</name>
<keyword evidence="5" id="KW-0479">Metal-binding</keyword>
<dbReference type="PROSITE" id="PS00595">
    <property type="entry name" value="AA_TRANSFER_CLASS_5"/>
    <property type="match status" value="1"/>
</dbReference>
<evidence type="ECO:0000256" key="2">
    <source>
        <dbReference type="ARBA" id="ARBA00006490"/>
    </source>
</evidence>
<reference evidence="12 13" key="1">
    <citation type="submission" date="2018-06" db="EMBL/GenBank/DDBJ databases">
        <title>Thermoflavimicrobium daqus sp. nov., a thermophilic microbe isolated from Moutai-flavour Daqu.</title>
        <authorList>
            <person name="Wang X."/>
            <person name="Zhou H."/>
        </authorList>
    </citation>
    <scope>NUCLEOTIDE SEQUENCE [LARGE SCALE GENOMIC DNA]</scope>
    <source>
        <strain evidence="12 13">FBKL4.011</strain>
    </source>
</reference>
<dbReference type="Gene3D" id="3.40.640.10">
    <property type="entry name" value="Type I PLP-dependent aspartate aminotransferase-like (Major domain)"/>
    <property type="match status" value="1"/>
</dbReference>
<evidence type="ECO:0000256" key="6">
    <source>
        <dbReference type="ARBA" id="ARBA00022898"/>
    </source>
</evidence>
<dbReference type="GO" id="GO:0031071">
    <property type="term" value="F:cysteine desulfurase activity"/>
    <property type="evidence" value="ECO:0007669"/>
    <property type="project" value="UniProtKB-EC"/>
</dbReference>
<comment type="catalytic activity">
    <reaction evidence="9">
        <text>(sulfur carrier)-H + L-cysteine = (sulfur carrier)-SH + L-alanine</text>
        <dbReference type="Rhea" id="RHEA:43892"/>
        <dbReference type="Rhea" id="RHEA-COMP:14737"/>
        <dbReference type="Rhea" id="RHEA-COMP:14739"/>
        <dbReference type="ChEBI" id="CHEBI:29917"/>
        <dbReference type="ChEBI" id="CHEBI:35235"/>
        <dbReference type="ChEBI" id="CHEBI:57972"/>
        <dbReference type="ChEBI" id="CHEBI:64428"/>
        <dbReference type="EC" id="2.8.1.7"/>
    </reaction>
</comment>
<dbReference type="PIRSF" id="PIRSF005572">
    <property type="entry name" value="NifS"/>
    <property type="match status" value="1"/>
</dbReference>
<dbReference type="GO" id="GO:0051536">
    <property type="term" value="F:iron-sulfur cluster binding"/>
    <property type="evidence" value="ECO:0007669"/>
    <property type="project" value="UniProtKB-KW"/>
</dbReference>
<evidence type="ECO:0000256" key="10">
    <source>
        <dbReference type="RuleBase" id="RU004504"/>
    </source>
</evidence>
<dbReference type="EMBL" id="QJKK01000003">
    <property type="protein sequence ID" value="RAL25581.1"/>
    <property type="molecule type" value="Genomic_DNA"/>
</dbReference>
<dbReference type="RefSeq" id="WP_113658194.1">
    <property type="nucleotide sequence ID" value="NZ_KZ845665.1"/>
</dbReference>
<keyword evidence="7" id="KW-0408">Iron</keyword>
<evidence type="ECO:0000256" key="4">
    <source>
        <dbReference type="ARBA" id="ARBA00022679"/>
    </source>
</evidence>
<evidence type="ECO:0000313" key="12">
    <source>
        <dbReference type="EMBL" id="RAL25581.1"/>
    </source>
</evidence>
<organism evidence="12 13">
    <name type="scientific">Thermoflavimicrobium daqui</name>
    <dbReference type="NCBI Taxonomy" id="2137476"/>
    <lineage>
        <taxon>Bacteria</taxon>
        <taxon>Bacillati</taxon>
        <taxon>Bacillota</taxon>
        <taxon>Bacilli</taxon>
        <taxon>Bacillales</taxon>
        <taxon>Thermoactinomycetaceae</taxon>
        <taxon>Thermoflavimicrobium</taxon>
    </lineage>
</organism>
<dbReference type="Proteomes" id="UP000251213">
    <property type="component" value="Unassembled WGS sequence"/>
</dbReference>
<evidence type="ECO:0000256" key="1">
    <source>
        <dbReference type="ARBA" id="ARBA00001933"/>
    </source>
</evidence>
<dbReference type="InterPro" id="IPR015421">
    <property type="entry name" value="PyrdxlP-dep_Trfase_major"/>
</dbReference>
<sequence>MKPLYLDYGATSPVRSEVLEAMLPYFQNEFGNPGSIHDMGQRAYDAITHARKQIARALGATSPREVIFTSSGTEANNLAIIGAARKSRESHLGNHVITTKIEHPSVLEACRYLERDGFHVTYLPVDSFGQVRIEDVKQALREDTILVSIMAANNEVGTIQPIQKIGQLLKQTHALFHTDAVQYFGKVPFTVDELGVDLLSIGSHKIAGPKGIGALYIRKGVRIEPLLHGGGQERHLRPSTLNTPAIVGFGVAAVLSQHEVVEEQKRLIQLRNLCLSRIQNEIGQVTLNGHPTERLPNNLNLSFHQVEGQAILLELNREQIYVSSGSACSAGKHQASHVLLAMEKGEEIAYQSLRITFGKETSEEEIHLFIQKLKNVMQYLRSLIPQ</sequence>
<evidence type="ECO:0000256" key="3">
    <source>
        <dbReference type="ARBA" id="ARBA00012239"/>
    </source>
</evidence>
<dbReference type="SUPFAM" id="SSF53383">
    <property type="entry name" value="PLP-dependent transferases"/>
    <property type="match status" value="1"/>
</dbReference>
<dbReference type="EC" id="2.8.1.7" evidence="3"/>
<dbReference type="InterPro" id="IPR015424">
    <property type="entry name" value="PyrdxlP-dep_Trfase"/>
</dbReference>
<dbReference type="PANTHER" id="PTHR11601">
    <property type="entry name" value="CYSTEINE DESULFURYLASE FAMILY MEMBER"/>
    <property type="match status" value="1"/>
</dbReference>
<dbReference type="PANTHER" id="PTHR11601:SF34">
    <property type="entry name" value="CYSTEINE DESULFURASE"/>
    <property type="match status" value="1"/>
</dbReference>
<comment type="cofactor">
    <cofactor evidence="1 10">
        <name>pyridoxal 5'-phosphate</name>
        <dbReference type="ChEBI" id="CHEBI:597326"/>
    </cofactor>
</comment>
<dbReference type="Gene3D" id="1.10.260.50">
    <property type="match status" value="1"/>
</dbReference>
<dbReference type="AlphaFoldDB" id="A0A364K5J3"/>
<evidence type="ECO:0000313" key="13">
    <source>
        <dbReference type="Proteomes" id="UP000251213"/>
    </source>
</evidence>
<feature type="domain" description="Aminotransferase class V" evidence="11">
    <location>
        <begin position="5"/>
        <end position="368"/>
    </location>
</feature>
<dbReference type="GO" id="GO:0046872">
    <property type="term" value="F:metal ion binding"/>
    <property type="evidence" value="ECO:0007669"/>
    <property type="project" value="UniProtKB-KW"/>
</dbReference>
<comment type="caution">
    <text evidence="12">The sequence shown here is derived from an EMBL/GenBank/DDBJ whole genome shotgun (WGS) entry which is preliminary data.</text>
</comment>
<dbReference type="InterPro" id="IPR000192">
    <property type="entry name" value="Aminotrans_V_dom"/>
</dbReference>
<keyword evidence="8" id="KW-0411">Iron-sulfur</keyword>
<evidence type="ECO:0000256" key="7">
    <source>
        <dbReference type="ARBA" id="ARBA00023004"/>
    </source>
</evidence>
<dbReference type="InterPro" id="IPR016454">
    <property type="entry name" value="Cysteine_dSase"/>
</dbReference>
<evidence type="ECO:0000259" key="11">
    <source>
        <dbReference type="Pfam" id="PF00266"/>
    </source>
</evidence>
<protein>
    <recommendedName>
        <fullName evidence="3">cysteine desulfurase</fullName>
        <ecNumber evidence="3">2.8.1.7</ecNumber>
    </recommendedName>
</protein>
<dbReference type="OrthoDB" id="9808002at2"/>
<dbReference type="InterPro" id="IPR015422">
    <property type="entry name" value="PyrdxlP-dep_Trfase_small"/>
</dbReference>
<gene>
    <name evidence="12" type="ORF">DL897_05735</name>
</gene>